<dbReference type="GO" id="GO:0016020">
    <property type="term" value="C:membrane"/>
    <property type="evidence" value="ECO:0007669"/>
    <property type="project" value="InterPro"/>
</dbReference>
<protein>
    <submittedName>
        <fullName evidence="4">DMT family transporter</fullName>
    </submittedName>
</protein>
<sequence>MSILLVSLVLPLVGGRPDLGSILWGLAAGVAGGLAVWWFYAALADGPMAVVSPITAVLVAGIPVLVGLGLGERPGAPAIGGIALALIGVLLVSRESPGEATDSSGPRFNRRVALLTVGSGLAYGFAFVFLHETSGGSGLWPLLAQRLAATAVVWVMALSAGEFRAVRGKPLRLAAYISVLDVISNAALLYAFHGSLLSLVSVLGSLYPAATVLLAMVLLGEQVRRSQQFGLLLALGAVALIAVG</sequence>
<dbReference type="EMBL" id="QZFU01000019">
    <property type="protein sequence ID" value="RJO75371.1"/>
    <property type="molecule type" value="Genomic_DNA"/>
</dbReference>
<dbReference type="Proteomes" id="UP000266677">
    <property type="component" value="Unassembled WGS sequence"/>
</dbReference>
<feature type="transmembrane region" description="Helical" evidence="2">
    <location>
        <begin position="226"/>
        <end position="243"/>
    </location>
</feature>
<accession>A0A3A4KKY3</accession>
<comment type="similarity">
    <text evidence="1">Belongs to the EamA transporter family.</text>
</comment>
<feature type="domain" description="EamA" evidence="3">
    <location>
        <begin position="4"/>
        <end position="93"/>
    </location>
</feature>
<gene>
    <name evidence="4" type="ORF">D5S18_18030</name>
</gene>
<evidence type="ECO:0000256" key="2">
    <source>
        <dbReference type="SAM" id="Phobius"/>
    </source>
</evidence>
<feature type="transmembrane region" description="Helical" evidence="2">
    <location>
        <begin position="143"/>
        <end position="161"/>
    </location>
</feature>
<dbReference type="SUPFAM" id="SSF103481">
    <property type="entry name" value="Multidrug resistance efflux transporter EmrE"/>
    <property type="match status" value="2"/>
</dbReference>
<keyword evidence="2" id="KW-1133">Transmembrane helix</keyword>
<organism evidence="4 5">
    <name type="scientific">Nocardia panacis</name>
    <dbReference type="NCBI Taxonomy" id="2340916"/>
    <lineage>
        <taxon>Bacteria</taxon>
        <taxon>Bacillati</taxon>
        <taxon>Actinomycetota</taxon>
        <taxon>Actinomycetes</taxon>
        <taxon>Mycobacteriales</taxon>
        <taxon>Nocardiaceae</taxon>
        <taxon>Nocardia</taxon>
    </lineage>
</organism>
<feature type="transmembrane region" description="Helical" evidence="2">
    <location>
        <begin position="112"/>
        <end position="131"/>
    </location>
</feature>
<feature type="transmembrane region" description="Helical" evidence="2">
    <location>
        <begin position="76"/>
        <end position="92"/>
    </location>
</feature>
<evidence type="ECO:0000313" key="4">
    <source>
        <dbReference type="EMBL" id="RJO75371.1"/>
    </source>
</evidence>
<dbReference type="Gene3D" id="1.10.3730.20">
    <property type="match status" value="1"/>
</dbReference>
<proteinExistence type="inferred from homology"/>
<keyword evidence="2" id="KW-0472">Membrane</keyword>
<dbReference type="InterPro" id="IPR037185">
    <property type="entry name" value="EmrE-like"/>
</dbReference>
<dbReference type="AlphaFoldDB" id="A0A3A4KKY3"/>
<keyword evidence="2" id="KW-0812">Transmembrane</keyword>
<feature type="transmembrane region" description="Helical" evidence="2">
    <location>
        <begin position="25"/>
        <end position="43"/>
    </location>
</feature>
<dbReference type="InterPro" id="IPR000620">
    <property type="entry name" value="EamA_dom"/>
</dbReference>
<evidence type="ECO:0000313" key="5">
    <source>
        <dbReference type="Proteomes" id="UP000266677"/>
    </source>
</evidence>
<feature type="transmembrane region" description="Helical" evidence="2">
    <location>
        <begin position="198"/>
        <end position="219"/>
    </location>
</feature>
<feature type="domain" description="EamA" evidence="3">
    <location>
        <begin position="113"/>
        <end position="242"/>
    </location>
</feature>
<name>A0A3A4KKY3_9NOCA</name>
<keyword evidence="5" id="KW-1185">Reference proteome</keyword>
<evidence type="ECO:0000256" key="1">
    <source>
        <dbReference type="ARBA" id="ARBA00007362"/>
    </source>
</evidence>
<evidence type="ECO:0000259" key="3">
    <source>
        <dbReference type="Pfam" id="PF00892"/>
    </source>
</evidence>
<dbReference type="OrthoDB" id="68076at2"/>
<dbReference type="Pfam" id="PF00892">
    <property type="entry name" value="EamA"/>
    <property type="match status" value="2"/>
</dbReference>
<comment type="caution">
    <text evidence="4">The sequence shown here is derived from an EMBL/GenBank/DDBJ whole genome shotgun (WGS) entry which is preliminary data.</text>
</comment>
<reference evidence="4 5" key="1">
    <citation type="submission" date="2018-09" db="EMBL/GenBank/DDBJ databases">
        <title>YIM PH21274 draft genome.</title>
        <authorList>
            <person name="Miao C."/>
        </authorList>
    </citation>
    <scope>NUCLEOTIDE SEQUENCE [LARGE SCALE GENOMIC DNA]</scope>
    <source>
        <strain evidence="4 5">YIM PH 21724</strain>
    </source>
</reference>
<feature type="transmembrane region" description="Helical" evidence="2">
    <location>
        <begin position="50"/>
        <end position="70"/>
    </location>
</feature>
<feature type="transmembrane region" description="Helical" evidence="2">
    <location>
        <begin position="173"/>
        <end position="192"/>
    </location>
</feature>